<name>A0A1X7VRY6_AMPQE</name>
<reference evidence="1" key="1">
    <citation type="submission" date="2017-05" db="UniProtKB">
        <authorList>
            <consortium name="EnsemblMetazoa"/>
        </authorList>
    </citation>
    <scope>IDENTIFICATION</scope>
</reference>
<dbReference type="EnsemblMetazoa" id="Aqu2.1.42644_001">
    <property type="protein sequence ID" value="Aqu2.1.42644_001"/>
    <property type="gene ID" value="Aqu2.1.42644"/>
</dbReference>
<sequence length="59" mass="6610">MPVHILWAWSLVAIDNRTGDISLGSNRSAMTLYSSFLPFLSSVQLPVYTPVNSIPIMDW</sequence>
<accession>A0A1X7VRY6</accession>
<protein>
    <submittedName>
        <fullName evidence="1">Uncharacterized protein</fullName>
    </submittedName>
</protein>
<evidence type="ECO:0000313" key="1">
    <source>
        <dbReference type="EnsemblMetazoa" id="Aqu2.1.42644_001"/>
    </source>
</evidence>
<dbReference type="InParanoid" id="A0A1X7VRY6"/>
<organism evidence="1">
    <name type="scientific">Amphimedon queenslandica</name>
    <name type="common">Sponge</name>
    <dbReference type="NCBI Taxonomy" id="400682"/>
    <lineage>
        <taxon>Eukaryota</taxon>
        <taxon>Metazoa</taxon>
        <taxon>Porifera</taxon>
        <taxon>Demospongiae</taxon>
        <taxon>Heteroscleromorpha</taxon>
        <taxon>Haplosclerida</taxon>
        <taxon>Niphatidae</taxon>
        <taxon>Amphimedon</taxon>
    </lineage>
</organism>
<dbReference type="AlphaFoldDB" id="A0A1X7VRY6"/>
<proteinExistence type="predicted"/>